<accession>A0A0F9DS73</accession>
<reference evidence="1" key="1">
    <citation type="journal article" date="2015" name="Nature">
        <title>Complex archaea that bridge the gap between prokaryotes and eukaryotes.</title>
        <authorList>
            <person name="Spang A."/>
            <person name="Saw J.H."/>
            <person name="Jorgensen S.L."/>
            <person name="Zaremba-Niedzwiedzka K."/>
            <person name="Martijn J."/>
            <person name="Lind A.E."/>
            <person name="van Eijk R."/>
            <person name="Schleper C."/>
            <person name="Guy L."/>
            <person name="Ettema T.J."/>
        </authorList>
    </citation>
    <scope>NUCLEOTIDE SEQUENCE</scope>
</reference>
<dbReference type="AlphaFoldDB" id="A0A0F9DS73"/>
<dbReference type="EMBL" id="LAZR01030443">
    <property type="protein sequence ID" value="KKL56581.1"/>
    <property type="molecule type" value="Genomic_DNA"/>
</dbReference>
<evidence type="ECO:0000313" key="1">
    <source>
        <dbReference type="EMBL" id="KKL56581.1"/>
    </source>
</evidence>
<protein>
    <submittedName>
        <fullName evidence="1">Uncharacterized protein</fullName>
    </submittedName>
</protein>
<organism evidence="1">
    <name type="scientific">marine sediment metagenome</name>
    <dbReference type="NCBI Taxonomy" id="412755"/>
    <lineage>
        <taxon>unclassified sequences</taxon>
        <taxon>metagenomes</taxon>
        <taxon>ecological metagenomes</taxon>
    </lineage>
</organism>
<proteinExistence type="predicted"/>
<gene>
    <name evidence="1" type="ORF">LCGC14_2243990</name>
</gene>
<sequence>MDDLIREKFNRMEQVLRILNAKDVEMPGKKPMIQKLSGMEIWICPTLKKCEFYFEL</sequence>
<name>A0A0F9DS73_9ZZZZ</name>
<comment type="caution">
    <text evidence="1">The sequence shown here is derived from an EMBL/GenBank/DDBJ whole genome shotgun (WGS) entry which is preliminary data.</text>
</comment>